<dbReference type="GO" id="GO:0000981">
    <property type="term" value="F:DNA-binding transcription factor activity, RNA polymerase II-specific"/>
    <property type="evidence" value="ECO:0007669"/>
    <property type="project" value="TreeGrafter"/>
</dbReference>
<dbReference type="CDD" id="cd21584">
    <property type="entry name" value="KLF11_N"/>
    <property type="match status" value="1"/>
</dbReference>
<dbReference type="InterPro" id="IPR013087">
    <property type="entry name" value="Znf_C2H2_type"/>
</dbReference>
<sequence length="509" mass="55145">MPSRKFTEMDSNGTEYTDHCGSYAKRMRHDSEQCGLEYTDLEAAEALVCMSSWGQSPFLGSSRPNPCKPRPLTPASDSCDSLLPPELPEPPKDFVSLSSLCMTPPHSPSFVEASSTAVSSQHCGSGLHQPVLSPIAEKTPSHPPQPQPCRAMATSVIRHTADSTPCQHHIPVAPNPKKTTDTVTAATLCQQQRITKTEQITTRPPPPAPFTPTLSASRTEQHASPSKFCFNCVSTPTSVNIQLHNSPPTPMTLSQPSIPSPQIICQMFPVSSQSGIISAFIPAAVHTSTTGIRTTTTPILPQPASANGVPVQQSLIVGSSVPQGTVMLVLPQSSVSQAPHCPQTVMTLGNTKLLPLAPAPVYVPAGPSGSTTATKMDFSRRRNYVCNFPGCRKTYFKSSHLKAHLRTHTGEKPFSCSWDGCDKRFARSDELSRHRRTHTGEKKFVCPVCDRRFMRSDHLTKHARRHMTTKKIPSWQADVRSLNKMTAGKTSASKPGLATLSMLVPACTK</sequence>
<dbReference type="CTD" id="559076"/>
<dbReference type="OrthoDB" id="654211at2759"/>
<dbReference type="PROSITE" id="PS50157">
    <property type="entry name" value="ZINC_FINGER_C2H2_2"/>
    <property type="match status" value="3"/>
</dbReference>
<keyword evidence="6" id="KW-0862">Zinc</keyword>
<dbReference type="PANTHER" id="PTHR23235:SF65">
    <property type="entry name" value="KRUEPPEL-LIKE FACTOR 11"/>
    <property type="match status" value="1"/>
</dbReference>
<reference evidence="15" key="1">
    <citation type="submission" date="2025-08" db="UniProtKB">
        <authorList>
            <consortium name="RefSeq"/>
        </authorList>
    </citation>
    <scope>IDENTIFICATION</scope>
</reference>
<comment type="subcellular location">
    <subcellularLocation>
        <location evidence="1">Nucleus</location>
    </subcellularLocation>
</comment>
<dbReference type="PROSITE" id="PS00028">
    <property type="entry name" value="ZINC_FINGER_C2H2_1"/>
    <property type="match status" value="3"/>
</dbReference>
<dbReference type="RefSeq" id="XP_029317269.1">
    <property type="nucleotide sequence ID" value="XM_029461409.1"/>
</dbReference>
<keyword evidence="2" id="KW-0678">Repressor</keyword>
<keyword evidence="10" id="KW-0539">Nucleus</keyword>
<dbReference type="FunFam" id="3.30.160.60:FF:000018">
    <property type="entry name" value="Krueppel-like factor 15"/>
    <property type="match status" value="1"/>
</dbReference>
<dbReference type="InterPro" id="IPR036236">
    <property type="entry name" value="Znf_C2H2_sf"/>
</dbReference>
<dbReference type="Proteomes" id="UP000504630">
    <property type="component" value="Chromosome 22"/>
</dbReference>
<keyword evidence="3" id="KW-0479">Metal-binding</keyword>
<keyword evidence="5 11" id="KW-0863">Zinc-finger</keyword>
<dbReference type="Pfam" id="PF00096">
    <property type="entry name" value="zf-C2H2"/>
    <property type="match status" value="3"/>
</dbReference>
<dbReference type="Gene3D" id="3.30.160.60">
    <property type="entry name" value="Classic Zinc Finger"/>
    <property type="match status" value="3"/>
</dbReference>
<keyword evidence="4" id="KW-0677">Repeat</keyword>
<evidence type="ECO:0000313" key="14">
    <source>
        <dbReference type="Proteomes" id="UP000504630"/>
    </source>
</evidence>
<accession>A0A6J2S5K9</accession>
<evidence type="ECO:0000256" key="12">
    <source>
        <dbReference type="SAM" id="MobiDB-lite"/>
    </source>
</evidence>
<dbReference type="PANTHER" id="PTHR23235">
    <property type="entry name" value="KRUEPPEL-LIKE TRANSCRIPTION FACTOR"/>
    <property type="match status" value="1"/>
</dbReference>
<evidence type="ECO:0000313" key="15">
    <source>
        <dbReference type="RefSeq" id="XP_029317269.1"/>
    </source>
</evidence>
<evidence type="ECO:0000256" key="11">
    <source>
        <dbReference type="PROSITE-ProRule" id="PRU00042"/>
    </source>
</evidence>
<gene>
    <name evidence="15" type="primary">klf11b</name>
</gene>
<proteinExistence type="predicted"/>
<feature type="domain" description="C2H2-type" evidence="13">
    <location>
        <begin position="414"/>
        <end position="443"/>
    </location>
</feature>
<feature type="domain" description="C2H2-type" evidence="13">
    <location>
        <begin position="444"/>
        <end position="471"/>
    </location>
</feature>
<evidence type="ECO:0000256" key="5">
    <source>
        <dbReference type="ARBA" id="ARBA00022771"/>
    </source>
</evidence>
<keyword evidence="7" id="KW-0805">Transcription regulation</keyword>
<evidence type="ECO:0000259" key="13">
    <source>
        <dbReference type="PROSITE" id="PS50157"/>
    </source>
</evidence>
<keyword evidence="14" id="KW-1185">Reference proteome</keyword>
<keyword evidence="8" id="KW-0238">DNA-binding</keyword>
<dbReference type="SUPFAM" id="SSF57667">
    <property type="entry name" value="beta-beta-alpha zinc fingers"/>
    <property type="match status" value="2"/>
</dbReference>
<keyword evidence="9" id="KW-0804">Transcription</keyword>
<dbReference type="AlphaFoldDB" id="A0A6J2S5K9"/>
<dbReference type="SMART" id="SM00355">
    <property type="entry name" value="ZnF_C2H2"/>
    <property type="match status" value="3"/>
</dbReference>
<evidence type="ECO:0000256" key="3">
    <source>
        <dbReference type="ARBA" id="ARBA00022723"/>
    </source>
</evidence>
<evidence type="ECO:0000256" key="9">
    <source>
        <dbReference type="ARBA" id="ARBA00023163"/>
    </source>
</evidence>
<evidence type="ECO:0000256" key="2">
    <source>
        <dbReference type="ARBA" id="ARBA00022491"/>
    </source>
</evidence>
<protein>
    <submittedName>
        <fullName evidence="15">LOW QUALITY PROTEIN: Krueppel-like factor 11</fullName>
    </submittedName>
</protein>
<evidence type="ECO:0000256" key="4">
    <source>
        <dbReference type="ARBA" id="ARBA00022737"/>
    </source>
</evidence>
<dbReference type="GO" id="GO:0005634">
    <property type="term" value="C:nucleus"/>
    <property type="evidence" value="ECO:0007669"/>
    <property type="project" value="UniProtKB-SubCell"/>
</dbReference>
<evidence type="ECO:0000256" key="6">
    <source>
        <dbReference type="ARBA" id="ARBA00022833"/>
    </source>
</evidence>
<dbReference type="GO" id="GO:0008270">
    <property type="term" value="F:zinc ion binding"/>
    <property type="evidence" value="ECO:0007669"/>
    <property type="project" value="UniProtKB-KW"/>
</dbReference>
<name>A0A6J2S5K9_COTGO</name>
<dbReference type="KEGG" id="cgob:115027876"/>
<organism evidence="14 15">
    <name type="scientific">Cottoperca gobio</name>
    <name type="common">Frogmouth</name>
    <name type="synonym">Aphritis gobio</name>
    <dbReference type="NCBI Taxonomy" id="56716"/>
    <lineage>
        <taxon>Eukaryota</taxon>
        <taxon>Metazoa</taxon>
        <taxon>Chordata</taxon>
        <taxon>Craniata</taxon>
        <taxon>Vertebrata</taxon>
        <taxon>Euteleostomi</taxon>
        <taxon>Actinopterygii</taxon>
        <taxon>Neopterygii</taxon>
        <taxon>Teleostei</taxon>
        <taxon>Neoteleostei</taxon>
        <taxon>Acanthomorphata</taxon>
        <taxon>Eupercaria</taxon>
        <taxon>Perciformes</taxon>
        <taxon>Notothenioidei</taxon>
        <taxon>Bovichtidae</taxon>
        <taxon>Cottoperca</taxon>
    </lineage>
</organism>
<dbReference type="GeneID" id="115027876"/>
<evidence type="ECO:0000256" key="7">
    <source>
        <dbReference type="ARBA" id="ARBA00023015"/>
    </source>
</evidence>
<dbReference type="GO" id="GO:0000978">
    <property type="term" value="F:RNA polymerase II cis-regulatory region sequence-specific DNA binding"/>
    <property type="evidence" value="ECO:0007669"/>
    <property type="project" value="TreeGrafter"/>
</dbReference>
<evidence type="ECO:0000256" key="1">
    <source>
        <dbReference type="ARBA" id="ARBA00004123"/>
    </source>
</evidence>
<feature type="region of interest" description="Disordered" evidence="12">
    <location>
        <begin position="60"/>
        <end position="79"/>
    </location>
</feature>
<dbReference type="InParanoid" id="A0A6J2S5K9"/>
<dbReference type="FunFam" id="3.30.160.60:FF:000205">
    <property type="entry name" value="Putative Krueppel-like factor 10"/>
    <property type="match status" value="1"/>
</dbReference>
<evidence type="ECO:0000256" key="10">
    <source>
        <dbReference type="ARBA" id="ARBA00023242"/>
    </source>
</evidence>
<feature type="domain" description="C2H2-type" evidence="13">
    <location>
        <begin position="384"/>
        <end position="413"/>
    </location>
</feature>
<evidence type="ECO:0000256" key="8">
    <source>
        <dbReference type="ARBA" id="ARBA00023125"/>
    </source>
</evidence>
<dbReference type="FunFam" id="3.30.160.60:FF:000134">
    <property type="entry name" value="Krueppel-like factor 11"/>
    <property type="match status" value="1"/>
</dbReference>